<organism evidence="4 5">
    <name type="scientific">Marinicauda algicola</name>
    <dbReference type="NCBI Taxonomy" id="2029849"/>
    <lineage>
        <taxon>Bacteria</taxon>
        <taxon>Pseudomonadati</taxon>
        <taxon>Pseudomonadota</taxon>
        <taxon>Alphaproteobacteria</taxon>
        <taxon>Maricaulales</taxon>
        <taxon>Maricaulaceae</taxon>
        <taxon>Marinicauda</taxon>
    </lineage>
</organism>
<dbReference type="InterPro" id="IPR051799">
    <property type="entry name" value="NADH_flavin_oxidoreductase"/>
</dbReference>
<name>A0A4V3RYI4_9PROT</name>
<evidence type="ECO:0000256" key="2">
    <source>
        <dbReference type="ARBA" id="ARBA00023002"/>
    </source>
</evidence>
<dbReference type="Gene3D" id="3.20.20.70">
    <property type="entry name" value="Aldolase class I"/>
    <property type="match status" value="1"/>
</dbReference>
<evidence type="ECO:0000256" key="1">
    <source>
        <dbReference type="ARBA" id="ARBA00022630"/>
    </source>
</evidence>
<reference evidence="4 5" key="1">
    <citation type="journal article" date="2017" name="Int. J. Syst. Evol. Microbiol.">
        <title>Marinicauda algicola sp. nov., isolated from a marine red alga Rhodosorus marinus.</title>
        <authorList>
            <person name="Jeong S.E."/>
            <person name="Jeon S.H."/>
            <person name="Chun B.H."/>
            <person name="Kim D.W."/>
            <person name="Jeon C.O."/>
        </authorList>
    </citation>
    <scope>NUCLEOTIDE SEQUENCE [LARGE SCALE GENOMIC DNA]</scope>
    <source>
        <strain evidence="4 5">JCM 31718</strain>
    </source>
</reference>
<proteinExistence type="predicted"/>
<protein>
    <submittedName>
        <fullName evidence="4">NADH:flavin oxidoreductase/NADH oxidase family protein</fullName>
    </submittedName>
</protein>
<comment type="caution">
    <text evidence="4">The sequence shown here is derived from an EMBL/GenBank/DDBJ whole genome shotgun (WGS) entry which is preliminary data.</text>
</comment>
<keyword evidence="5" id="KW-1185">Reference proteome</keyword>
<keyword evidence="1" id="KW-0285">Flavoprotein</keyword>
<keyword evidence="2" id="KW-0560">Oxidoreductase</keyword>
<evidence type="ECO:0000313" key="4">
    <source>
        <dbReference type="EMBL" id="TGY90419.1"/>
    </source>
</evidence>
<dbReference type="CDD" id="cd04733">
    <property type="entry name" value="OYE_like_2_FMN"/>
    <property type="match status" value="1"/>
</dbReference>
<dbReference type="GO" id="GO:0016491">
    <property type="term" value="F:oxidoreductase activity"/>
    <property type="evidence" value="ECO:0007669"/>
    <property type="project" value="UniProtKB-KW"/>
</dbReference>
<dbReference type="InterPro" id="IPR013785">
    <property type="entry name" value="Aldolase_TIM"/>
</dbReference>
<dbReference type="Proteomes" id="UP000308054">
    <property type="component" value="Unassembled WGS sequence"/>
</dbReference>
<dbReference type="PANTHER" id="PTHR43656">
    <property type="entry name" value="BINDING OXIDOREDUCTASE, PUTATIVE (AFU_ORTHOLOGUE AFUA_2G08260)-RELATED"/>
    <property type="match status" value="1"/>
</dbReference>
<accession>A0A4V3RYI4</accession>
<evidence type="ECO:0000259" key="3">
    <source>
        <dbReference type="Pfam" id="PF00724"/>
    </source>
</evidence>
<dbReference type="SUPFAM" id="SSF51395">
    <property type="entry name" value="FMN-linked oxidoreductases"/>
    <property type="match status" value="1"/>
</dbReference>
<evidence type="ECO:0000313" key="5">
    <source>
        <dbReference type="Proteomes" id="UP000308054"/>
    </source>
</evidence>
<dbReference type="EMBL" id="SRXW01000001">
    <property type="protein sequence ID" value="TGY90419.1"/>
    <property type="molecule type" value="Genomic_DNA"/>
</dbReference>
<dbReference type="Pfam" id="PF00724">
    <property type="entry name" value="Oxidored_FMN"/>
    <property type="match status" value="1"/>
</dbReference>
<dbReference type="AlphaFoldDB" id="A0A4V3RYI4"/>
<dbReference type="GO" id="GO:0010181">
    <property type="term" value="F:FMN binding"/>
    <property type="evidence" value="ECO:0007669"/>
    <property type="project" value="InterPro"/>
</dbReference>
<feature type="domain" description="NADH:flavin oxidoreductase/NADH oxidase N-terminal" evidence="3">
    <location>
        <begin position="15"/>
        <end position="345"/>
    </location>
</feature>
<dbReference type="PANTHER" id="PTHR43656:SF2">
    <property type="entry name" value="BINDING OXIDOREDUCTASE, PUTATIVE (AFU_ORTHOLOGUE AFUA_2G08260)-RELATED"/>
    <property type="match status" value="1"/>
</dbReference>
<sequence>MTLSSELTLPCGARIPNRLAKAAMTEGLAEPGGIAGERIVRAYTAWAQGGAGLILTGNMMVDRRYRERPANVVVEGEQSANALKGLERFAAAAKSGGAVALAQISHAGRQSPRSVAPEPVGPSAVAVKLPGGLYAKPRALTAGEIAGIIGRFAHTARTLVEAGFDGVQIHAAHGYLISEFLNPRVNRREDEWGGSLENRARLLVETVRAVRAAIGADRVLAVKLNSSDFQKGGFSFEDCLQVVDLLDAEGIDLLEISGGSYEQPRMMGLDGLEPVLEENVRASTRAREAYFMGYAAQVIARAKTPVMVTGGFRTRAAMEAAVEEGVAVIGIGRPLCVDPDAPKKLLASEIEALDAFETRLRVGPGIFGPHSRLAVMKAVNGLATMAFFYRNIIRMAEGKPTLREMNLLGTLIAHQRQEAQDAKRI</sequence>
<dbReference type="InterPro" id="IPR001155">
    <property type="entry name" value="OxRdtase_FMN_N"/>
</dbReference>
<gene>
    <name evidence="4" type="ORF">E5163_04685</name>
</gene>
<dbReference type="RefSeq" id="WP_135994918.1">
    <property type="nucleotide sequence ID" value="NZ_CP071057.1"/>
</dbReference>
<dbReference type="OrthoDB" id="9784632at2"/>